<dbReference type="PANTHER" id="PTHR31527:SF0">
    <property type="entry name" value="RE64534P"/>
    <property type="match status" value="1"/>
</dbReference>
<dbReference type="InterPro" id="IPR018959">
    <property type="entry name" value="DUF1989"/>
</dbReference>
<feature type="compositionally biased region" description="Basic and acidic residues" evidence="1">
    <location>
        <begin position="673"/>
        <end position="690"/>
    </location>
</feature>
<organism evidence="3 4">
    <name type="scientific">Aureobasidium pullulans</name>
    <name type="common">Black yeast</name>
    <name type="synonym">Pullularia pullulans</name>
    <dbReference type="NCBI Taxonomy" id="5580"/>
    <lineage>
        <taxon>Eukaryota</taxon>
        <taxon>Fungi</taxon>
        <taxon>Dikarya</taxon>
        <taxon>Ascomycota</taxon>
        <taxon>Pezizomycotina</taxon>
        <taxon>Dothideomycetes</taxon>
        <taxon>Dothideomycetidae</taxon>
        <taxon>Dothideales</taxon>
        <taxon>Saccotheciaceae</taxon>
        <taxon>Aureobasidium</taxon>
    </lineage>
</organism>
<feature type="compositionally biased region" description="Basic and acidic residues" evidence="1">
    <location>
        <begin position="81"/>
        <end position="128"/>
    </location>
</feature>
<feature type="domain" description="DUF1989" evidence="2">
    <location>
        <begin position="305"/>
        <end position="449"/>
    </location>
</feature>
<accession>A0A4S9F800</accession>
<name>A0A4S9F800_AURPU</name>
<dbReference type="Proteomes" id="UP000308953">
    <property type="component" value="Unassembled WGS sequence"/>
</dbReference>
<dbReference type="EMBL" id="QZAV01000008">
    <property type="protein sequence ID" value="THX43795.1"/>
    <property type="molecule type" value="Genomic_DNA"/>
</dbReference>
<proteinExistence type="predicted"/>
<dbReference type="AlphaFoldDB" id="A0A4S9F800"/>
<protein>
    <recommendedName>
        <fullName evidence="2">DUF1989 domain-containing protein</fullName>
    </recommendedName>
</protein>
<evidence type="ECO:0000313" key="4">
    <source>
        <dbReference type="Proteomes" id="UP000308953"/>
    </source>
</evidence>
<dbReference type="PANTHER" id="PTHR31527">
    <property type="entry name" value="RE64534P"/>
    <property type="match status" value="1"/>
</dbReference>
<feature type="compositionally biased region" description="Basic residues" evidence="1">
    <location>
        <begin position="129"/>
        <end position="139"/>
    </location>
</feature>
<feature type="compositionally biased region" description="Low complexity" evidence="1">
    <location>
        <begin position="152"/>
        <end position="169"/>
    </location>
</feature>
<feature type="compositionally biased region" description="Acidic residues" evidence="1">
    <location>
        <begin position="477"/>
        <end position="486"/>
    </location>
</feature>
<feature type="compositionally biased region" description="Basic and acidic residues" evidence="1">
    <location>
        <begin position="610"/>
        <end position="634"/>
    </location>
</feature>
<feature type="region of interest" description="Disordered" evidence="1">
    <location>
        <begin position="65"/>
        <end position="223"/>
    </location>
</feature>
<sequence>MVRTFLNFVFSFESAKDDSIIMSSTDDLQTIPARHGTATFVPKGSTIKIVNTSGTQVIDTWAFALPTPPKKKGPQEDAQDEQDKSYQEQDEKEKLNLAEEEDKKQREEEKKKQEEEEKKKKEQEEKDKASKKKGNRKSRGGLDLPSQEEAEAATSQQQQAAEAEAKQQSTPTKSSWSSYLPSLRGRKQIADGNAKDDSKASEQKEDTADSTEVLDKSQEKENSRRWGSYLLKGQGVTSYLPSKGAISAFAAQHARDPNKTYAEQLADFSRTPVGAASLSAITGSGSVSSLYAGYSAWNAMHGDTAQMEYLSMPHTRASTLHMVPRVNDVLVSNLREPMLTLVEDTSSGVHDTLIPACDPQRYKALQIEDWEQHGSCAENLVLALKELNDRAGLKGPKGVGASVTVNSVPAPLNLFMNIPWKGDKGDLSFEAPKCKEGDYVRFKAERDVVVIMSACPNDVQQINKGQSKDGHFLVEHADDDSDEETPEEAKKADKKKPRKLGKKDDTKPDEKEKSEKPEEPKKKPEEPKKPEEQKKKPEKISLPPTPAIEKSEAASSPAPKPKSQPKKDKPEEQKKAEKVPLPETPATEKSEAAAAPAPAPPKQLKGKPKKLADEEQKKAEKTPLPETPAVEKPESAASPAPAPASSSSTTGQSTPKPSSTGQSTPKPKGKPKKLIDSSTGEKKKPRKLDPDLLEVSRATRPAVLRKRGVELQSQPEDEVIVAEANVRDDGDAKEVDEEPEMEVGQQDNEEHEEKQDNLDEEKNDASNSSSREPDDEKNTASLNGEVSDKAKNIGARALGSLVNGGLAFMALGARSPVGLLLKRFDEMKEAEGTQHDDEGGAETKTDDANDL</sequence>
<feature type="region of interest" description="Disordered" evidence="1">
    <location>
        <begin position="829"/>
        <end position="851"/>
    </location>
</feature>
<feature type="compositionally biased region" description="Basic and acidic residues" evidence="1">
    <location>
        <begin position="565"/>
        <end position="591"/>
    </location>
</feature>
<feature type="region of interest" description="Disordered" evidence="1">
    <location>
        <begin position="477"/>
        <end position="789"/>
    </location>
</feature>
<feature type="compositionally biased region" description="Basic and acidic residues" evidence="1">
    <location>
        <begin position="502"/>
        <end position="539"/>
    </location>
</feature>
<comment type="caution">
    <text evidence="3">The sequence shown here is derived from an EMBL/GenBank/DDBJ whole genome shotgun (WGS) entry which is preliminary data.</text>
</comment>
<evidence type="ECO:0000259" key="2">
    <source>
        <dbReference type="Pfam" id="PF09347"/>
    </source>
</evidence>
<reference evidence="3 4" key="1">
    <citation type="submission" date="2018-10" db="EMBL/GenBank/DDBJ databases">
        <title>Fifty Aureobasidium pullulans genomes reveal a recombining polyextremotolerant generalist.</title>
        <authorList>
            <person name="Gostincar C."/>
            <person name="Turk M."/>
            <person name="Zajc J."/>
            <person name="Gunde-Cimerman N."/>
        </authorList>
    </citation>
    <scope>NUCLEOTIDE SEQUENCE [LARGE SCALE GENOMIC DNA]</scope>
    <source>
        <strain evidence="3 4">EXF-9785</strain>
    </source>
</reference>
<feature type="compositionally biased region" description="Polar residues" evidence="1">
    <location>
        <begin position="170"/>
        <end position="180"/>
    </location>
</feature>
<evidence type="ECO:0000313" key="3">
    <source>
        <dbReference type="EMBL" id="THX43795.1"/>
    </source>
</evidence>
<gene>
    <name evidence="3" type="ORF">D6D10_00888</name>
</gene>
<feature type="compositionally biased region" description="Low complexity" evidence="1">
    <location>
        <begin position="635"/>
        <end position="660"/>
    </location>
</feature>
<evidence type="ECO:0000256" key="1">
    <source>
        <dbReference type="SAM" id="MobiDB-lite"/>
    </source>
</evidence>
<feature type="compositionally biased region" description="Basic residues" evidence="1">
    <location>
        <begin position="492"/>
        <end position="501"/>
    </location>
</feature>
<dbReference type="Pfam" id="PF09347">
    <property type="entry name" value="DUF1989"/>
    <property type="match status" value="1"/>
</dbReference>
<feature type="compositionally biased region" description="Basic and acidic residues" evidence="1">
    <location>
        <begin position="193"/>
        <end position="223"/>
    </location>
</feature>